<evidence type="ECO:0000256" key="1">
    <source>
        <dbReference type="ARBA" id="ARBA00010790"/>
    </source>
</evidence>
<dbReference type="GO" id="GO:0050660">
    <property type="term" value="F:flavin adenine dinucleotide binding"/>
    <property type="evidence" value="ECO:0007669"/>
    <property type="project" value="InterPro"/>
</dbReference>
<dbReference type="Gene3D" id="3.50.50.60">
    <property type="entry name" value="FAD/NAD(P)-binding domain"/>
    <property type="match status" value="1"/>
</dbReference>
<comment type="similarity">
    <text evidence="1">Belongs to the GMC oxidoreductase family.</text>
</comment>
<evidence type="ECO:0000313" key="6">
    <source>
        <dbReference type="Proteomes" id="UP000829685"/>
    </source>
</evidence>
<name>A0A9Q0AM30_9PEZI</name>
<dbReference type="Pfam" id="PF05199">
    <property type="entry name" value="GMC_oxred_C"/>
    <property type="match status" value="1"/>
</dbReference>
<evidence type="ECO:0000256" key="3">
    <source>
        <dbReference type="SAM" id="MobiDB-lite"/>
    </source>
</evidence>
<dbReference type="InterPro" id="IPR012132">
    <property type="entry name" value="GMC_OxRdtase"/>
</dbReference>
<feature type="binding site" evidence="2">
    <location>
        <begin position="575"/>
        <end position="576"/>
    </location>
    <ligand>
        <name>FAD</name>
        <dbReference type="ChEBI" id="CHEBI:57692"/>
    </ligand>
</feature>
<reference evidence="5" key="1">
    <citation type="submission" date="2021-03" db="EMBL/GenBank/DDBJ databases">
        <title>Revisited historic fungal species revealed as producer of novel bioactive compounds through whole genome sequencing and comparative genomics.</title>
        <authorList>
            <person name="Vignolle G.A."/>
            <person name="Hochenegger N."/>
            <person name="Mach R.L."/>
            <person name="Mach-Aigner A.R."/>
            <person name="Javad Rahimi M."/>
            <person name="Salim K.A."/>
            <person name="Chan C.M."/>
            <person name="Lim L.B.L."/>
            <person name="Cai F."/>
            <person name="Druzhinina I.S."/>
            <person name="U'Ren J.M."/>
            <person name="Derntl C."/>
        </authorList>
    </citation>
    <scope>NUCLEOTIDE SEQUENCE</scope>
    <source>
        <strain evidence="5">TUCIM 5799</strain>
    </source>
</reference>
<comment type="cofactor">
    <cofactor evidence="2">
        <name>FAD</name>
        <dbReference type="ChEBI" id="CHEBI:57692"/>
    </cofactor>
</comment>
<dbReference type="PIRSF" id="PIRSF000137">
    <property type="entry name" value="Alcohol_oxidase"/>
    <property type="match status" value="1"/>
</dbReference>
<feature type="region of interest" description="Disordered" evidence="3">
    <location>
        <begin position="130"/>
        <end position="150"/>
    </location>
</feature>
<dbReference type="PANTHER" id="PTHR11552">
    <property type="entry name" value="GLUCOSE-METHANOL-CHOLINE GMC OXIDOREDUCTASE"/>
    <property type="match status" value="1"/>
</dbReference>
<dbReference type="Pfam" id="PF00732">
    <property type="entry name" value="GMC_oxred_N"/>
    <property type="match status" value="1"/>
</dbReference>
<dbReference type="InterPro" id="IPR036188">
    <property type="entry name" value="FAD/NAD-bd_sf"/>
</dbReference>
<protein>
    <recommendedName>
        <fullName evidence="4">Glucose-methanol-choline oxidoreductase N-terminal domain-containing protein</fullName>
    </recommendedName>
</protein>
<evidence type="ECO:0000313" key="5">
    <source>
        <dbReference type="EMBL" id="KAI1860417.1"/>
    </source>
</evidence>
<organism evidence="5 6">
    <name type="scientific">Neoarthrinium moseri</name>
    <dbReference type="NCBI Taxonomy" id="1658444"/>
    <lineage>
        <taxon>Eukaryota</taxon>
        <taxon>Fungi</taxon>
        <taxon>Dikarya</taxon>
        <taxon>Ascomycota</taxon>
        <taxon>Pezizomycotina</taxon>
        <taxon>Sordariomycetes</taxon>
        <taxon>Xylariomycetidae</taxon>
        <taxon>Amphisphaeriales</taxon>
        <taxon>Apiosporaceae</taxon>
        <taxon>Neoarthrinium</taxon>
    </lineage>
</organism>
<gene>
    <name evidence="5" type="ORF">JX265_009816</name>
</gene>
<keyword evidence="6" id="KW-1185">Reference proteome</keyword>
<dbReference type="Gene3D" id="3.30.560.10">
    <property type="entry name" value="Glucose Oxidase, domain 3"/>
    <property type="match status" value="1"/>
</dbReference>
<feature type="domain" description="Glucose-methanol-choline oxidoreductase N-terminal" evidence="4">
    <location>
        <begin position="259"/>
        <end position="273"/>
    </location>
</feature>
<dbReference type="PROSITE" id="PS00624">
    <property type="entry name" value="GMC_OXRED_2"/>
    <property type="match status" value="1"/>
</dbReference>
<dbReference type="InterPro" id="IPR007867">
    <property type="entry name" value="GMC_OxRtase_C"/>
</dbReference>
<comment type="caution">
    <text evidence="5">The sequence shown here is derived from an EMBL/GenBank/DDBJ whole genome shotgun (WGS) entry which is preliminary data.</text>
</comment>
<keyword evidence="2" id="KW-0285">Flavoprotein</keyword>
<dbReference type="EMBL" id="JAFIMR010000031">
    <property type="protein sequence ID" value="KAI1860417.1"/>
    <property type="molecule type" value="Genomic_DNA"/>
</dbReference>
<evidence type="ECO:0000256" key="2">
    <source>
        <dbReference type="PIRSR" id="PIRSR000137-2"/>
    </source>
</evidence>
<dbReference type="AlphaFoldDB" id="A0A9Q0AM30"/>
<proteinExistence type="inferred from homology"/>
<dbReference type="PANTHER" id="PTHR11552:SF210">
    <property type="entry name" value="GLUCOSE-METHANOL-CHOLINE OXIDOREDUCTASE N-TERMINAL DOMAIN-CONTAINING PROTEIN-RELATED"/>
    <property type="match status" value="1"/>
</dbReference>
<dbReference type="GO" id="GO:0016614">
    <property type="term" value="F:oxidoreductase activity, acting on CH-OH group of donors"/>
    <property type="evidence" value="ECO:0007669"/>
    <property type="project" value="InterPro"/>
</dbReference>
<evidence type="ECO:0000259" key="4">
    <source>
        <dbReference type="PROSITE" id="PS00624"/>
    </source>
</evidence>
<dbReference type="SUPFAM" id="SSF51905">
    <property type="entry name" value="FAD/NAD(P)-binding domain"/>
    <property type="match status" value="1"/>
</dbReference>
<dbReference type="SUPFAM" id="SSF54373">
    <property type="entry name" value="FAD-linked reductases, C-terminal domain"/>
    <property type="match status" value="1"/>
</dbReference>
<accession>A0A9Q0AM30</accession>
<sequence>MVSTEFDYVIVGGGLAGIVLAARLSEESGTEVLVIEAGKDQTVDPRVNVPGMWPALLRTESAWDFKTVPQPGLGGREIGFPQGRLLGGSSALNGLAFTATSKANVDAWGQLGNQGWVWSSFYESMRQSYTSPSQDADAQGPIRLSTPEEDSEWPKIWKETLIGLGFSTTGDQFSGDFCGGLVVPDSIDPLTKQRSYAGNAYLEPARSRPNLNIWTETQATKVLFDQPGSGTVVATGVQVARGGETKTVRARKEVIVTAGTINSPRLLELSGVGDAKLLKSLGIPVVVDNPHVGENLQNHPMCTLSFEAHNHQGFETIDKLARQDPTAISAAMEAYANQKGPFSRSGANLAAQLPTPPLKPEDQAGELDTFLQSKISDSRGEAKSFAKLHESFVRSIITSSTQATGCYIAIPGFAGATGDGWMAPAPSGGENYFTLTVLLAHPLSRGSVHVTHSSTDASSLAIDPKYLTHPLDLEILARHVQFADKIANSEPLVSHLKLDGKRNPGAPPAGSFADLGTAKDYVRKTAVGAHHFTGTCSMMPKDLGGVVDAQLRVYGCRNLRVCDASIIPLTPRTNPQATVYGVAEHAAKMIRADL</sequence>
<dbReference type="Proteomes" id="UP000829685">
    <property type="component" value="Unassembled WGS sequence"/>
</dbReference>
<keyword evidence="2" id="KW-0274">FAD</keyword>
<dbReference type="InterPro" id="IPR000172">
    <property type="entry name" value="GMC_OxRdtase_N"/>
</dbReference>